<name>A0A6J4P4T2_9ACTN</name>
<evidence type="ECO:0000256" key="3">
    <source>
        <dbReference type="ARBA" id="ARBA00022475"/>
    </source>
</evidence>
<dbReference type="PROSITE" id="PS50928">
    <property type="entry name" value="ABC_TM1"/>
    <property type="match status" value="1"/>
</dbReference>
<feature type="transmembrane region" description="Helical" evidence="7">
    <location>
        <begin position="284"/>
        <end position="305"/>
    </location>
</feature>
<feature type="domain" description="ABC transmembrane type-1" evidence="9">
    <location>
        <begin position="104"/>
        <end position="305"/>
    </location>
</feature>
<keyword evidence="5 7" id="KW-1133">Transmembrane helix</keyword>
<gene>
    <name evidence="10" type="ORF">AVDCRST_MAG35-913</name>
</gene>
<evidence type="ECO:0000256" key="7">
    <source>
        <dbReference type="RuleBase" id="RU363032"/>
    </source>
</evidence>
<evidence type="ECO:0000313" key="10">
    <source>
        <dbReference type="EMBL" id="CAA9401027.1"/>
    </source>
</evidence>
<dbReference type="AlphaFoldDB" id="A0A6J4P4T2"/>
<evidence type="ECO:0000256" key="1">
    <source>
        <dbReference type="ARBA" id="ARBA00004651"/>
    </source>
</evidence>
<sequence length="320" mass="34956">MSTLSPATPARPQQGAGGAGGAGAGGTVAAPRRRPGQRVRPARVLAHVVLVVFAAGSLFPLLWALFNSFRDYAYTSLNGYFSFGGFTLANYAEAWQRGEFGLRLYNSALITVPAVLLTLFLASCTAFVLARFSYRFNLTLLGVFLAANLLPPQALLIPIFRLYRIIPLPEFMSDTESLLGSFWGLILINVAFQLGFCTFVLSNYMKALPKELYEAADVDGASIVRQYWQITMPLCRPALAALAVLQTTWIYNEFFWATVLLQDGSKFPITSSLNNLRGQFFTDYNLLSAGSILVALPVLVVFFALQKQFVSGLTLGSTKG</sequence>
<accession>A0A6J4P4T2</accession>
<keyword evidence="4 7" id="KW-0812">Transmembrane</keyword>
<dbReference type="Gene3D" id="1.10.3720.10">
    <property type="entry name" value="MetI-like"/>
    <property type="match status" value="1"/>
</dbReference>
<dbReference type="CDD" id="cd06261">
    <property type="entry name" value="TM_PBP2"/>
    <property type="match status" value="1"/>
</dbReference>
<keyword evidence="2 7" id="KW-0813">Transport</keyword>
<dbReference type="InterPro" id="IPR000515">
    <property type="entry name" value="MetI-like"/>
</dbReference>
<comment type="similarity">
    <text evidence="7">Belongs to the binding-protein-dependent transport system permease family.</text>
</comment>
<evidence type="ECO:0000259" key="9">
    <source>
        <dbReference type="PROSITE" id="PS50928"/>
    </source>
</evidence>
<evidence type="ECO:0000256" key="4">
    <source>
        <dbReference type="ARBA" id="ARBA00022692"/>
    </source>
</evidence>
<feature type="transmembrane region" description="Helical" evidence="7">
    <location>
        <begin position="104"/>
        <end position="130"/>
    </location>
</feature>
<dbReference type="GO" id="GO:0005886">
    <property type="term" value="C:plasma membrane"/>
    <property type="evidence" value="ECO:0007669"/>
    <property type="project" value="UniProtKB-SubCell"/>
</dbReference>
<evidence type="ECO:0000256" key="5">
    <source>
        <dbReference type="ARBA" id="ARBA00022989"/>
    </source>
</evidence>
<keyword evidence="6 7" id="KW-0472">Membrane</keyword>
<dbReference type="EMBL" id="CADCUY010000183">
    <property type="protein sequence ID" value="CAA9401027.1"/>
    <property type="molecule type" value="Genomic_DNA"/>
</dbReference>
<evidence type="ECO:0000256" key="8">
    <source>
        <dbReference type="SAM" id="MobiDB-lite"/>
    </source>
</evidence>
<evidence type="ECO:0000256" key="2">
    <source>
        <dbReference type="ARBA" id="ARBA00022448"/>
    </source>
</evidence>
<reference evidence="10" key="1">
    <citation type="submission" date="2020-02" db="EMBL/GenBank/DDBJ databases">
        <authorList>
            <person name="Meier V. D."/>
        </authorList>
    </citation>
    <scope>NUCLEOTIDE SEQUENCE</scope>
    <source>
        <strain evidence="10">AVDCRST_MAG35</strain>
    </source>
</reference>
<feature type="compositionally biased region" description="Gly residues" evidence="8">
    <location>
        <begin position="15"/>
        <end position="26"/>
    </location>
</feature>
<dbReference type="GO" id="GO:0055085">
    <property type="term" value="P:transmembrane transport"/>
    <property type="evidence" value="ECO:0007669"/>
    <property type="project" value="InterPro"/>
</dbReference>
<organism evidence="10">
    <name type="scientific">uncultured Quadrisphaera sp</name>
    <dbReference type="NCBI Taxonomy" id="904978"/>
    <lineage>
        <taxon>Bacteria</taxon>
        <taxon>Bacillati</taxon>
        <taxon>Actinomycetota</taxon>
        <taxon>Actinomycetes</taxon>
        <taxon>Kineosporiales</taxon>
        <taxon>Kineosporiaceae</taxon>
        <taxon>Quadrisphaera</taxon>
        <taxon>environmental samples</taxon>
    </lineage>
</organism>
<proteinExistence type="inferred from homology"/>
<dbReference type="SUPFAM" id="SSF161098">
    <property type="entry name" value="MetI-like"/>
    <property type="match status" value="1"/>
</dbReference>
<feature type="transmembrane region" description="Helical" evidence="7">
    <location>
        <begin position="44"/>
        <end position="66"/>
    </location>
</feature>
<feature type="transmembrane region" description="Helical" evidence="7">
    <location>
        <begin position="178"/>
        <end position="201"/>
    </location>
</feature>
<dbReference type="PANTHER" id="PTHR43744">
    <property type="entry name" value="ABC TRANSPORTER PERMEASE PROTEIN MG189-RELATED-RELATED"/>
    <property type="match status" value="1"/>
</dbReference>
<feature type="compositionally biased region" description="Low complexity" evidence="8">
    <location>
        <begin position="1"/>
        <end position="14"/>
    </location>
</feature>
<dbReference type="Pfam" id="PF00528">
    <property type="entry name" value="BPD_transp_1"/>
    <property type="match status" value="1"/>
</dbReference>
<feature type="transmembrane region" description="Helical" evidence="7">
    <location>
        <begin position="136"/>
        <end position="157"/>
    </location>
</feature>
<evidence type="ECO:0000256" key="6">
    <source>
        <dbReference type="ARBA" id="ARBA00023136"/>
    </source>
</evidence>
<comment type="subcellular location">
    <subcellularLocation>
        <location evidence="1 7">Cell membrane</location>
        <topology evidence="1 7">Multi-pass membrane protein</topology>
    </subcellularLocation>
</comment>
<keyword evidence="3" id="KW-1003">Cell membrane</keyword>
<dbReference type="InterPro" id="IPR035906">
    <property type="entry name" value="MetI-like_sf"/>
</dbReference>
<protein>
    <submittedName>
        <fullName evidence="10">ABC transporter, permease protein 2 (Cluster 1, maltose/g3p/polyamine/iron)</fullName>
    </submittedName>
</protein>
<feature type="region of interest" description="Disordered" evidence="8">
    <location>
        <begin position="1"/>
        <end position="35"/>
    </location>
</feature>